<dbReference type="Pfam" id="PF00132">
    <property type="entry name" value="Hexapep"/>
    <property type="match status" value="1"/>
</dbReference>
<evidence type="ECO:0000256" key="7">
    <source>
        <dbReference type="ARBA" id="ARBA00022723"/>
    </source>
</evidence>
<comment type="caution">
    <text evidence="18">Lacks conserved residue(s) required for the propagation of feature annotation.</text>
</comment>
<evidence type="ECO:0000256" key="3">
    <source>
        <dbReference type="ARBA" id="ARBA00007947"/>
    </source>
</evidence>
<dbReference type="GO" id="GO:0005737">
    <property type="term" value="C:cytoplasm"/>
    <property type="evidence" value="ECO:0007669"/>
    <property type="project" value="UniProtKB-SubCell"/>
</dbReference>
<keyword evidence="5 18" id="KW-0808">Transferase</keyword>
<dbReference type="SUPFAM" id="SSF51161">
    <property type="entry name" value="Trimeric LpxA-like enzymes"/>
    <property type="match status" value="1"/>
</dbReference>
<dbReference type="GO" id="GO:0003977">
    <property type="term" value="F:UDP-N-acetylglucosamine diphosphorylase activity"/>
    <property type="evidence" value="ECO:0007669"/>
    <property type="project" value="UniProtKB-UniRule"/>
</dbReference>
<name>A0A3G8ZKG8_9ACTN</name>
<dbReference type="InterPro" id="IPR025877">
    <property type="entry name" value="MobA-like_NTP_Trfase"/>
</dbReference>
<feature type="domain" description="MobA-like NTP transferase" evidence="20">
    <location>
        <begin position="26"/>
        <end position="170"/>
    </location>
</feature>
<feature type="region of interest" description="N-acetyltransferase" evidence="18">
    <location>
        <begin position="275"/>
        <end position="510"/>
    </location>
</feature>
<feature type="binding site" evidence="18">
    <location>
        <position position="374"/>
    </location>
    <ligand>
        <name>UDP-N-acetyl-alpha-D-glucosamine</name>
        <dbReference type="ChEBI" id="CHEBI:57705"/>
    </ligand>
</feature>
<dbReference type="GO" id="GO:0008360">
    <property type="term" value="P:regulation of cell shape"/>
    <property type="evidence" value="ECO:0007669"/>
    <property type="project" value="UniProtKB-KW"/>
</dbReference>
<comment type="similarity">
    <text evidence="3 18">In the N-terminal section; belongs to the N-acetylglucosamine-1-phosphate uridyltransferase family.</text>
</comment>
<keyword evidence="7 18" id="KW-0479">Metal-binding</keyword>
<dbReference type="NCBIfam" id="TIGR01173">
    <property type="entry name" value="glmU"/>
    <property type="match status" value="1"/>
</dbReference>
<feature type="binding site" evidence="18">
    <location>
        <position position="96"/>
    </location>
    <ligand>
        <name>UDP-N-acetyl-alpha-D-glucosamine</name>
        <dbReference type="ChEBI" id="CHEBI:57705"/>
    </ligand>
</feature>
<feature type="binding site" evidence="18">
    <location>
        <position position="400"/>
    </location>
    <ligand>
        <name>UDP-N-acetyl-alpha-D-glucosamine</name>
        <dbReference type="ChEBI" id="CHEBI:57705"/>
    </ligand>
</feature>
<evidence type="ECO:0000256" key="6">
    <source>
        <dbReference type="ARBA" id="ARBA00022695"/>
    </source>
</evidence>
<feature type="active site" description="Proton acceptor" evidence="18">
    <location>
        <position position="386"/>
    </location>
</feature>
<dbReference type="EC" id="2.7.7.23" evidence="18"/>
<feature type="binding site" evidence="18">
    <location>
        <begin position="124"/>
        <end position="126"/>
    </location>
    <ligand>
        <name>UDP-N-acetyl-alpha-D-glucosamine</name>
        <dbReference type="ChEBI" id="CHEBI:57705"/>
    </ligand>
</feature>
<dbReference type="NCBIfam" id="NF010932">
    <property type="entry name" value="PRK14352.1"/>
    <property type="match status" value="1"/>
</dbReference>
<dbReference type="Gene3D" id="2.160.10.10">
    <property type="entry name" value="Hexapeptide repeat proteins"/>
    <property type="match status" value="1"/>
</dbReference>
<dbReference type="GO" id="GO:0071555">
    <property type="term" value="P:cell wall organization"/>
    <property type="evidence" value="ECO:0007669"/>
    <property type="project" value="UniProtKB-KW"/>
</dbReference>
<dbReference type="KEGG" id="nak:EH165_03385"/>
<evidence type="ECO:0000313" key="22">
    <source>
        <dbReference type="Proteomes" id="UP000268084"/>
    </source>
</evidence>
<feature type="binding site" evidence="18">
    <location>
        <position position="251"/>
    </location>
    <ligand>
        <name>UDP-N-acetyl-alpha-D-glucosamine</name>
        <dbReference type="ChEBI" id="CHEBI:57705"/>
    </ligand>
</feature>
<keyword evidence="9 18" id="KW-0460">Magnesium</keyword>
<dbReference type="SUPFAM" id="SSF53448">
    <property type="entry name" value="Nucleotide-diphospho-sugar transferases"/>
    <property type="match status" value="1"/>
</dbReference>
<dbReference type="UniPathway" id="UPA00973"/>
<keyword evidence="22" id="KW-1185">Reference proteome</keyword>
<feature type="binding site" evidence="18">
    <location>
        <begin position="409"/>
        <end position="410"/>
    </location>
    <ligand>
        <name>acetyl-CoA</name>
        <dbReference type="ChEBI" id="CHEBI:57288"/>
    </ligand>
</feature>
<comment type="catalytic activity">
    <reaction evidence="15 18">
        <text>alpha-D-glucosamine 1-phosphate + acetyl-CoA = N-acetyl-alpha-D-glucosamine 1-phosphate + CoA + H(+)</text>
        <dbReference type="Rhea" id="RHEA:13725"/>
        <dbReference type="ChEBI" id="CHEBI:15378"/>
        <dbReference type="ChEBI" id="CHEBI:57287"/>
        <dbReference type="ChEBI" id="CHEBI:57288"/>
        <dbReference type="ChEBI" id="CHEBI:57776"/>
        <dbReference type="ChEBI" id="CHEBI:58516"/>
        <dbReference type="EC" id="2.3.1.157"/>
    </reaction>
</comment>
<dbReference type="RefSeq" id="WP_124798030.1">
    <property type="nucleotide sequence ID" value="NZ_CP034170.1"/>
</dbReference>
<comment type="pathway">
    <text evidence="18">Nucleotide-sugar biosynthesis; UDP-N-acetyl-alpha-D-glucosamine biosynthesis; N-acetyl-alpha-D-glucosamine 1-phosphate from alpha-D-glucosamine 6-phosphate (route II): step 2/2.</text>
</comment>
<evidence type="ECO:0000256" key="16">
    <source>
        <dbReference type="ARBA" id="ARBA00048493"/>
    </source>
</evidence>
<sequence length="510" mass="52014">MPVAETPKPHASSSPSSGDSPQVSAVVVLAAGAGTRMKSALPKVMHEVAGRSLLGHALAAAKSVKPEHLIAVIGHGREVVGEFLRTTAPDITVAIQHEQLGTGHAVACALAVAEELSGTVIVTYGDVPLLRGETLQALARAHSLSGNAVTVLTAMVENPYGYGRIIRDAAGELAAIIEQKDADSEQQLITEINSGVYAFDAAVLADGLTRLTVANNSGERYLTDVVAIARGDGRKVGALVADDAAETEGVNDRVQLAEMARQLNERLVRRAQLSGVTILDPATTWIHAGVQIGPDTQIKPHTCLEAGTVIGSHCVIGPDTTLSACIVEDGATIVRTQATGAVIGAGASVGPFSFLRPGAVLGAGSKVGAFVEVKNTTIGAGSKVPHLSYIGDATIGADSNIGAGTITANYDGVHKYPTVVGARAFVGTHTTLIAPVTIGDGAYTAAGSAISESVQPGDLGIARSRQTASQAWVLRRHPDTPMAKSARAAGALDPNVTLDATAVPGEDAPA</sequence>
<keyword evidence="11 18" id="KW-0573">Peptidoglycan synthesis</keyword>
<feature type="binding site" evidence="18">
    <location>
        <begin position="29"/>
        <end position="32"/>
    </location>
    <ligand>
        <name>UDP-N-acetyl-alpha-D-glucosamine</name>
        <dbReference type="ChEBI" id="CHEBI:57705"/>
    </ligand>
</feature>
<dbReference type="OrthoDB" id="9775031at2"/>
<evidence type="ECO:0000256" key="19">
    <source>
        <dbReference type="SAM" id="MobiDB-lite"/>
    </source>
</evidence>
<feature type="binding site" evidence="18">
    <location>
        <position position="163"/>
    </location>
    <ligand>
        <name>UDP-N-acetyl-alpha-D-glucosamine</name>
        <dbReference type="ChEBI" id="CHEBI:57705"/>
    </ligand>
</feature>
<dbReference type="UniPathway" id="UPA00113">
    <property type="reaction ID" value="UER00532"/>
</dbReference>
<comment type="subunit">
    <text evidence="18">Homotrimer.</text>
</comment>
<evidence type="ECO:0000256" key="18">
    <source>
        <dbReference type="HAMAP-Rule" id="MF_01631"/>
    </source>
</evidence>
<dbReference type="GO" id="GO:0009252">
    <property type="term" value="P:peptidoglycan biosynthetic process"/>
    <property type="evidence" value="ECO:0007669"/>
    <property type="project" value="UniProtKB-UniRule"/>
</dbReference>
<comment type="subcellular location">
    <subcellularLocation>
        <location evidence="1 18">Cytoplasm</location>
    </subcellularLocation>
</comment>
<evidence type="ECO:0000256" key="14">
    <source>
        <dbReference type="ARBA" id="ARBA00023316"/>
    </source>
</evidence>
<evidence type="ECO:0000256" key="10">
    <source>
        <dbReference type="ARBA" id="ARBA00022960"/>
    </source>
</evidence>
<dbReference type="EC" id="2.3.1.157" evidence="18"/>
<feature type="binding site" evidence="18">
    <location>
        <position position="43"/>
    </location>
    <ligand>
        <name>UDP-N-acetyl-alpha-D-glucosamine</name>
        <dbReference type="ChEBI" id="CHEBI:57705"/>
    </ligand>
</feature>
<evidence type="ECO:0000256" key="4">
    <source>
        <dbReference type="ARBA" id="ARBA00022490"/>
    </source>
</evidence>
<dbReference type="GO" id="GO:0000902">
    <property type="term" value="P:cell morphogenesis"/>
    <property type="evidence" value="ECO:0007669"/>
    <property type="project" value="UniProtKB-UniRule"/>
</dbReference>
<reference evidence="21 22" key="2">
    <citation type="submission" date="2018-12" db="EMBL/GenBank/DDBJ databases">
        <title>Nakamurella antarcticus sp. nov., isolated from Antarctica South Shetland Islands soil.</title>
        <authorList>
            <person name="Peng F."/>
        </authorList>
    </citation>
    <scope>NUCLEOTIDE SEQUENCE [LARGE SCALE GENOMIC DNA]</scope>
    <source>
        <strain evidence="21 22">S14-144</strain>
    </source>
</reference>
<feature type="binding site" evidence="18">
    <location>
        <position position="126"/>
    </location>
    <ligand>
        <name>Mg(2+)</name>
        <dbReference type="ChEBI" id="CHEBI:18420"/>
    </ligand>
</feature>
<evidence type="ECO:0000256" key="12">
    <source>
        <dbReference type="ARBA" id="ARBA00023268"/>
    </source>
</evidence>
<keyword evidence="8 18" id="KW-0677">Repeat</keyword>
<evidence type="ECO:0000256" key="15">
    <source>
        <dbReference type="ARBA" id="ARBA00048247"/>
    </source>
</evidence>
<keyword evidence="12 18" id="KW-0511">Multifunctional enzyme</keyword>
<dbReference type="CDD" id="cd02540">
    <property type="entry name" value="GT2_GlmU_N_bac"/>
    <property type="match status" value="1"/>
</dbReference>
<comment type="pathway">
    <text evidence="18">Nucleotide-sugar biosynthesis; UDP-N-acetyl-alpha-D-glucosamine biosynthesis; UDP-N-acetyl-alpha-D-glucosamine from N-acetyl-alpha-D-glucosamine 1-phosphate: step 1/1.</text>
</comment>
<reference evidence="21 22" key="1">
    <citation type="submission" date="2018-11" db="EMBL/GenBank/DDBJ databases">
        <authorList>
            <person name="Da X."/>
        </authorList>
    </citation>
    <scope>NUCLEOTIDE SEQUENCE [LARGE SCALE GENOMIC DNA]</scope>
    <source>
        <strain evidence="21 22">S14-144</strain>
    </source>
</reference>
<feature type="binding site" evidence="18">
    <location>
        <position position="193"/>
    </location>
    <ligand>
        <name>UDP-N-acetyl-alpha-D-glucosamine</name>
        <dbReference type="ChEBI" id="CHEBI:57705"/>
    </ligand>
</feature>
<evidence type="ECO:0000256" key="11">
    <source>
        <dbReference type="ARBA" id="ARBA00022984"/>
    </source>
</evidence>
<evidence type="ECO:0000256" key="17">
    <source>
        <dbReference type="ARBA" id="ARBA00049628"/>
    </source>
</evidence>
<comment type="pathway">
    <text evidence="18">Bacterial outer membrane biogenesis; LPS lipid A biosynthesis.</text>
</comment>
<dbReference type="InterPro" id="IPR050065">
    <property type="entry name" value="GlmU-like"/>
</dbReference>
<keyword evidence="13 18" id="KW-0012">Acyltransferase</keyword>
<dbReference type="InterPro" id="IPR005882">
    <property type="entry name" value="Bifunctional_GlmU"/>
</dbReference>
<feature type="binding site" evidence="18">
    <location>
        <position position="403"/>
    </location>
    <ligand>
        <name>acetyl-CoA</name>
        <dbReference type="ChEBI" id="CHEBI:57288"/>
    </ligand>
</feature>
<evidence type="ECO:0000313" key="21">
    <source>
        <dbReference type="EMBL" id="AZI57345.1"/>
    </source>
</evidence>
<dbReference type="PANTHER" id="PTHR43584">
    <property type="entry name" value="NUCLEOTIDYL TRANSFERASE"/>
    <property type="match status" value="1"/>
</dbReference>
<feature type="region of interest" description="Pyrophosphorylase" evidence="18">
    <location>
        <begin position="1"/>
        <end position="253"/>
    </location>
</feature>
<dbReference type="PANTHER" id="PTHR43584:SF3">
    <property type="entry name" value="BIFUNCTIONAL PROTEIN GLMU"/>
    <property type="match status" value="1"/>
</dbReference>
<evidence type="ECO:0000259" key="20">
    <source>
        <dbReference type="Pfam" id="PF12804"/>
    </source>
</evidence>
<keyword evidence="14 18" id="KW-0961">Cell wall biogenesis/degradation</keyword>
<keyword evidence="10 18" id="KW-0133">Cell shape</keyword>
<proteinExistence type="inferred from homology"/>
<evidence type="ECO:0000256" key="5">
    <source>
        <dbReference type="ARBA" id="ARBA00022679"/>
    </source>
</evidence>
<dbReference type="AlphaFoldDB" id="A0A3G8ZKG8"/>
<comment type="function">
    <text evidence="17 18">Catalyzes the last two sequential reactions in the de novo biosynthetic pathway for UDP-N-acetylglucosamine (UDP-GlcNAc). The C-terminal domain catalyzes the transfer of acetyl group from acetyl coenzyme A to glucosamine-1-phosphate (GlcN-1-P) to produce N-acetylglucosamine-1-phosphate (GlcNAc-1-P), which is converted into UDP-GlcNAc by the transfer of uridine 5-monophosphate (from uridine 5-triphosphate), a reaction catalyzed by the N-terminal domain.</text>
</comment>
<dbReference type="EMBL" id="CP034170">
    <property type="protein sequence ID" value="AZI57345.1"/>
    <property type="molecule type" value="Genomic_DNA"/>
</dbReference>
<evidence type="ECO:0000256" key="1">
    <source>
        <dbReference type="ARBA" id="ARBA00004496"/>
    </source>
</evidence>
<feature type="binding site" evidence="18">
    <location>
        <position position="463"/>
    </location>
    <ligand>
        <name>acetyl-CoA</name>
        <dbReference type="ChEBI" id="CHEBI:57288"/>
    </ligand>
</feature>
<keyword evidence="4 18" id="KW-0963">Cytoplasm</keyword>
<comment type="cofactor">
    <cofactor evidence="18">
        <name>Mg(2+)</name>
        <dbReference type="ChEBI" id="CHEBI:18420"/>
    </cofactor>
    <text evidence="18">Binds 1 Mg(2+) ion per subunit.</text>
</comment>
<accession>A0A3G8ZKG8</accession>
<feature type="binding site" evidence="18">
    <location>
        <position position="446"/>
    </location>
    <ligand>
        <name>acetyl-CoA</name>
        <dbReference type="ChEBI" id="CHEBI:57288"/>
    </ligand>
</feature>
<feature type="compositionally biased region" description="Low complexity" evidence="19">
    <location>
        <begin position="9"/>
        <end position="21"/>
    </location>
</feature>
<dbReference type="HAMAP" id="MF_01631">
    <property type="entry name" value="GlmU"/>
    <property type="match status" value="1"/>
</dbReference>
<comment type="similarity">
    <text evidence="2 18">In the C-terminal section; belongs to the transferase hexapeptide repeat family.</text>
</comment>
<keyword evidence="6 18" id="KW-0548">Nucleotidyltransferase</keyword>
<dbReference type="GO" id="GO:0000287">
    <property type="term" value="F:magnesium ion binding"/>
    <property type="evidence" value="ECO:0007669"/>
    <property type="project" value="UniProtKB-UniRule"/>
</dbReference>
<evidence type="ECO:0000256" key="13">
    <source>
        <dbReference type="ARBA" id="ARBA00023315"/>
    </source>
</evidence>
<dbReference type="InterPro" id="IPR029044">
    <property type="entry name" value="Nucleotide-diphossugar_trans"/>
</dbReference>
<dbReference type="Pfam" id="PF12804">
    <property type="entry name" value="NTP_transf_3"/>
    <property type="match status" value="1"/>
</dbReference>
<evidence type="ECO:0000256" key="9">
    <source>
        <dbReference type="ARBA" id="ARBA00022842"/>
    </source>
</evidence>
<dbReference type="Gene3D" id="3.90.550.10">
    <property type="entry name" value="Spore Coat Polysaccharide Biosynthesis Protein SpsA, Chain A"/>
    <property type="match status" value="1"/>
</dbReference>
<dbReference type="InterPro" id="IPR038009">
    <property type="entry name" value="GlmU_C_LbH"/>
</dbReference>
<dbReference type="InterPro" id="IPR001451">
    <property type="entry name" value="Hexapep"/>
</dbReference>
<dbReference type="GO" id="GO:0019134">
    <property type="term" value="F:glucosamine-1-phosphate N-acetyltransferase activity"/>
    <property type="evidence" value="ECO:0007669"/>
    <property type="project" value="UniProtKB-UniRule"/>
</dbReference>
<protein>
    <recommendedName>
        <fullName evidence="18">Bifunctional protein GlmU</fullName>
    </recommendedName>
    <domain>
        <recommendedName>
            <fullName evidence="18">UDP-N-acetylglucosamine pyrophosphorylase</fullName>
            <ecNumber evidence="18">2.7.7.23</ecNumber>
        </recommendedName>
        <alternativeName>
            <fullName evidence="18">N-acetylglucosamine-1-phosphate uridyltransferase</fullName>
        </alternativeName>
    </domain>
    <domain>
        <recommendedName>
            <fullName evidence="18">Glucosamine-1-phosphate N-acetyltransferase</fullName>
            <ecNumber evidence="18">2.3.1.157</ecNumber>
        </recommendedName>
    </domain>
</protein>
<feature type="binding site" evidence="18">
    <location>
        <position position="251"/>
    </location>
    <ligand>
        <name>Mg(2+)</name>
        <dbReference type="ChEBI" id="CHEBI:18420"/>
    </ligand>
</feature>
<feature type="binding site" evidence="18">
    <location>
        <position position="356"/>
    </location>
    <ligand>
        <name>UDP-N-acetyl-alpha-D-glucosamine</name>
        <dbReference type="ChEBI" id="CHEBI:57705"/>
    </ligand>
</feature>
<evidence type="ECO:0000256" key="8">
    <source>
        <dbReference type="ARBA" id="ARBA00022737"/>
    </source>
</evidence>
<gene>
    <name evidence="18 21" type="primary">glmU</name>
    <name evidence="21" type="ORF">EH165_03385</name>
</gene>
<dbReference type="GO" id="GO:0006048">
    <property type="term" value="P:UDP-N-acetylglucosamine biosynthetic process"/>
    <property type="evidence" value="ECO:0007669"/>
    <property type="project" value="UniProtKB-UniPathway"/>
</dbReference>
<feature type="binding site" evidence="18">
    <location>
        <position position="178"/>
    </location>
    <ligand>
        <name>UDP-N-acetyl-alpha-D-glucosamine</name>
        <dbReference type="ChEBI" id="CHEBI:57705"/>
    </ligand>
</feature>
<dbReference type="InterPro" id="IPR011004">
    <property type="entry name" value="Trimer_LpxA-like_sf"/>
</dbReference>
<dbReference type="CDD" id="cd03353">
    <property type="entry name" value="LbH_GlmU_C"/>
    <property type="match status" value="1"/>
</dbReference>
<dbReference type="GO" id="GO:0016020">
    <property type="term" value="C:membrane"/>
    <property type="evidence" value="ECO:0007669"/>
    <property type="project" value="GOC"/>
</dbReference>
<evidence type="ECO:0000256" key="2">
    <source>
        <dbReference type="ARBA" id="ARBA00007707"/>
    </source>
</evidence>
<dbReference type="GO" id="GO:0009245">
    <property type="term" value="P:lipid A biosynthetic process"/>
    <property type="evidence" value="ECO:0007669"/>
    <property type="project" value="UniProtKB-UniRule"/>
</dbReference>
<feature type="binding site" evidence="18">
    <location>
        <position position="389"/>
    </location>
    <ligand>
        <name>UDP-N-acetyl-alpha-D-glucosamine</name>
        <dbReference type="ChEBI" id="CHEBI:57705"/>
    </ligand>
</feature>
<feature type="binding site" evidence="18">
    <location>
        <begin position="101"/>
        <end position="102"/>
    </location>
    <ligand>
        <name>UDP-N-acetyl-alpha-D-glucosamine</name>
        <dbReference type="ChEBI" id="CHEBI:57705"/>
    </ligand>
</feature>
<dbReference type="Proteomes" id="UP000268084">
    <property type="component" value="Chromosome"/>
</dbReference>
<feature type="region of interest" description="Disordered" evidence="19">
    <location>
        <begin position="1"/>
        <end position="21"/>
    </location>
</feature>
<feature type="region of interest" description="Linker" evidence="18">
    <location>
        <begin position="254"/>
        <end position="274"/>
    </location>
</feature>
<comment type="catalytic activity">
    <reaction evidence="16 18">
        <text>N-acetyl-alpha-D-glucosamine 1-phosphate + UTP + H(+) = UDP-N-acetyl-alpha-D-glucosamine + diphosphate</text>
        <dbReference type="Rhea" id="RHEA:13509"/>
        <dbReference type="ChEBI" id="CHEBI:15378"/>
        <dbReference type="ChEBI" id="CHEBI:33019"/>
        <dbReference type="ChEBI" id="CHEBI:46398"/>
        <dbReference type="ChEBI" id="CHEBI:57705"/>
        <dbReference type="ChEBI" id="CHEBI:57776"/>
        <dbReference type="EC" id="2.7.7.23"/>
    </reaction>
</comment>
<organism evidence="21 22">
    <name type="scientific">Nakamurella antarctica</name>
    <dbReference type="NCBI Taxonomy" id="1902245"/>
    <lineage>
        <taxon>Bacteria</taxon>
        <taxon>Bacillati</taxon>
        <taxon>Actinomycetota</taxon>
        <taxon>Actinomycetes</taxon>
        <taxon>Nakamurellales</taxon>
        <taxon>Nakamurellaceae</taxon>
        <taxon>Nakamurella</taxon>
    </lineage>
</organism>